<proteinExistence type="predicted"/>
<dbReference type="EMBL" id="CP015243">
    <property type="protein sequence ID" value="ANF57258.1"/>
    <property type="molecule type" value="Genomic_DNA"/>
</dbReference>
<dbReference type="KEGG" id="haa:A5892_07120"/>
<gene>
    <name evidence="1" type="ORF">A5892_07120</name>
</gene>
<dbReference type="AlphaFoldDB" id="A0A172YDE5"/>
<dbReference type="Pfam" id="PF19614">
    <property type="entry name" value="DUF6119"/>
    <property type="match status" value="1"/>
</dbReference>
<accession>A0A172YDE5</accession>
<evidence type="ECO:0000313" key="2">
    <source>
        <dbReference type="Proteomes" id="UP000077875"/>
    </source>
</evidence>
<keyword evidence="2" id="KW-1185">Reference proteome</keyword>
<sequence>MARTEYTVVYGIMRKPYKDRSLDLPFFSKVSLQAAADRLDQLDIPIELEIIAKPAGELGAEEVNDE</sequence>
<reference evidence="1 2" key="1">
    <citation type="submission" date="2016-04" db="EMBL/GenBank/DDBJ databases">
        <title>Complete Genome Sequence of Halotalea alkalilenta IHB B 13600.</title>
        <authorList>
            <person name="Swarnkar M.K."/>
            <person name="Sharma A."/>
            <person name="Kaushal K."/>
            <person name="Soni R."/>
            <person name="Rana S."/>
            <person name="Singh A.K."/>
            <person name="Gulati A."/>
        </authorList>
    </citation>
    <scope>NUCLEOTIDE SEQUENCE [LARGE SCALE GENOMIC DNA]</scope>
    <source>
        <strain evidence="1 2">IHB B 13600</strain>
    </source>
</reference>
<dbReference type="NCBIfam" id="TIGR04141">
    <property type="entry name" value="TIGR04141 family sporadically distributed protein"/>
    <property type="match status" value="1"/>
</dbReference>
<organism evidence="1 2">
    <name type="scientific">Halotalea alkalilenta</name>
    <dbReference type="NCBI Taxonomy" id="376489"/>
    <lineage>
        <taxon>Bacteria</taxon>
        <taxon>Pseudomonadati</taxon>
        <taxon>Pseudomonadota</taxon>
        <taxon>Gammaproteobacteria</taxon>
        <taxon>Oceanospirillales</taxon>
        <taxon>Halomonadaceae</taxon>
        <taxon>Halotalea</taxon>
    </lineage>
</organism>
<evidence type="ECO:0000313" key="1">
    <source>
        <dbReference type="EMBL" id="ANF57258.1"/>
    </source>
</evidence>
<protein>
    <submittedName>
        <fullName evidence="1">Uncharacterized protein</fullName>
    </submittedName>
</protein>
<name>A0A172YDE5_9GAMM</name>
<dbReference type="Proteomes" id="UP000077875">
    <property type="component" value="Chromosome"/>
</dbReference>
<dbReference type="InterPro" id="IPR026487">
    <property type="entry name" value="CHP04141"/>
</dbReference>